<protein>
    <submittedName>
        <fullName evidence="2">Uncharacterized protein</fullName>
    </submittedName>
</protein>
<feature type="compositionally biased region" description="Basic and acidic residues" evidence="1">
    <location>
        <begin position="55"/>
        <end position="66"/>
    </location>
</feature>
<proteinExistence type="predicted"/>
<dbReference type="AlphaFoldDB" id="A0A8S9PYB7"/>
<feature type="region of interest" description="Disordered" evidence="1">
    <location>
        <begin position="49"/>
        <end position="102"/>
    </location>
</feature>
<name>A0A8S9PYB7_BRACR</name>
<reference evidence="2" key="1">
    <citation type="submission" date="2019-12" db="EMBL/GenBank/DDBJ databases">
        <title>Genome sequencing and annotation of Brassica cretica.</title>
        <authorList>
            <person name="Studholme D.J."/>
            <person name="Sarris P."/>
        </authorList>
    </citation>
    <scope>NUCLEOTIDE SEQUENCE</scope>
    <source>
        <strain evidence="2">PFS-109/04</strain>
        <tissue evidence="2">Leaf</tissue>
    </source>
</reference>
<feature type="compositionally biased region" description="Basic and acidic residues" evidence="1">
    <location>
        <begin position="74"/>
        <end position="88"/>
    </location>
</feature>
<evidence type="ECO:0000256" key="1">
    <source>
        <dbReference type="SAM" id="MobiDB-lite"/>
    </source>
</evidence>
<comment type="caution">
    <text evidence="2">The sequence shown here is derived from an EMBL/GenBank/DDBJ whole genome shotgun (WGS) entry which is preliminary data.</text>
</comment>
<evidence type="ECO:0000313" key="2">
    <source>
        <dbReference type="EMBL" id="KAF3523392.1"/>
    </source>
</evidence>
<organism evidence="2 3">
    <name type="scientific">Brassica cretica</name>
    <name type="common">Mustard</name>
    <dbReference type="NCBI Taxonomy" id="69181"/>
    <lineage>
        <taxon>Eukaryota</taxon>
        <taxon>Viridiplantae</taxon>
        <taxon>Streptophyta</taxon>
        <taxon>Embryophyta</taxon>
        <taxon>Tracheophyta</taxon>
        <taxon>Spermatophyta</taxon>
        <taxon>Magnoliopsida</taxon>
        <taxon>eudicotyledons</taxon>
        <taxon>Gunneridae</taxon>
        <taxon>Pentapetalae</taxon>
        <taxon>rosids</taxon>
        <taxon>malvids</taxon>
        <taxon>Brassicales</taxon>
        <taxon>Brassicaceae</taxon>
        <taxon>Brassiceae</taxon>
        <taxon>Brassica</taxon>
    </lineage>
</organism>
<accession>A0A8S9PYB7</accession>
<dbReference type="Proteomes" id="UP000712600">
    <property type="component" value="Unassembled WGS sequence"/>
</dbReference>
<dbReference type="EMBL" id="QGKX02001347">
    <property type="protein sequence ID" value="KAF3523392.1"/>
    <property type="molecule type" value="Genomic_DNA"/>
</dbReference>
<evidence type="ECO:0000313" key="3">
    <source>
        <dbReference type="Proteomes" id="UP000712600"/>
    </source>
</evidence>
<gene>
    <name evidence="2" type="ORF">F2Q69_00049245</name>
</gene>
<sequence>MCFTQRFLHILVVPEISHVLCKQMIFPRSIPKLLVREEQIERLGERCVARSGPSVRDEKHGPHDGEDMAVVVPERGENDGEVTKETTRTRGSMRGPDGGAVVGIDGVVTKEIRQKRAVEQ</sequence>